<dbReference type="PANTHER" id="PTHR34218">
    <property type="entry name" value="PEPTIDASE S45 PENICILLIN AMIDASE"/>
    <property type="match status" value="1"/>
</dbReference>
<comment type="similarity">
    <text evidence="1">Belongs to the peptidase S45 family.</text>
</comment>
<gene>
    <name evidence="6" type="ORF">FNB15_16425</name>
</gene>
<reference evidence="6 7" key="1">
    <citation type="submission" date="2019-07" db="EMBL/GenBank/DDBJ databases">
        <title>Genome sequencing for Ferrovibrio sp. K5.</title>
        <authorList>
            <person name="Park S.-J."/>
        </authorList>
    </citation>
    <scope>NUCLEOTIDE SEQUENCE [LARGE SCALE GENOMIC DNA]</scope>
    <source>
        <strain evidence="6 7">K5</strain>
    </source>
</reference>
<sequence length="805" mass="89015">MRWIFRLVVLLFVLLGLAAGGSYVVARLSLPVVNGEVKVGQILSGPVEILRDRNAVAHIRASSRNDAAFGLGYAHAQDRLWQMEVQRRIAAGRLAELFGAAALNTDKFIRTLGIRRKAVTAFAHLKPETQTTLQAYADGVNAFLASRNGPLPPEFLIFDVTPEPWTPADSLGWLKMMAWDLGGNWGRELATLGLAKRLTKQQIEEFYPPYPGDGPVALADMTDLYRQVAAAVDVERLLEILPPERPEGIGSNNWVINGKRTVTGQPLLANDPHLGLATPALWYFAHMASPAGAAIGATLPGVPGVVLGHNGRIAWGFTNTGPDTQDLYIEKIDPADTTQYVTPEGSAAFVTRQETIKQRSGEDVVITVRETRHGPVISDVHDGARQQLEAGYVLAFAWTALLDEDTTADALLGLDSVTDWNGFNDNLRRFVSPQQNIVYADREGNIGFVAPGLIPIRRADNDLKGLAPAPGWDARYDWNGFIPFDQLPRSYNPPPGTIVTANNKIVPDSYPHFITADWAEPYRARRIEQLLKERNVHSVESFKQLQGDIMSPMVGEILPLLLAVPPKNLPRNSELPGSHGLMASWDGNMSVNRAEPLIFQAWYRELTRLILADELGDAFQPLWRFRPILIKNILTNQNGQSRWCANQATGATTPCSELVAEALDRALDDLKVRYGSDMARWRWGEAHSARGTHRPFSNIAMLRRFFEVSVPTGGDAFTVNVGRNDLANDKDPFGNRHAASLRAIYDLADLNRSQFMHSTGQSGHVLSRHYRDYATPWAAVEYIPMSMRPADFETGALGRLRLTAR</sequence>
<keyword evidence="3" id="KW-0865">Zymogen</keyword>
<accession>A0A516H4R9</accession>
<dbReference type="InterPro" id="IPR029055">
    <property type="entry name" value="Ntn_hydrolases_N"/>
</dbReference>
<keyword evidence="5" id="KW-0106">Calcium</keyword>
<dbReference type="InterPro" id="IPR043146">
    <property type="entry name" value="Penicillin_amidase_N_B-knob"/>
</dbReference>
<dbReference type="OrthoDB" id="9760084at2"/>
<keyword evidence="2" id="KW-0378">Hydrolase</keyword>
<dbReference type="Gene3D" id="1.10.439.10">
    <property type="entry name" value="Penicillin Amidohydrolase, domain 1"/>
    <property type="match status" value="1"/>
</dbReference>
<feature type="active site" description="Nucleophile" evidence="4">
    <location>
        <position position="251"/>
    </location>
</feature>
<comment type="cofactor">
    <cofactor evidence="5">
        <name>Ca(2+)</name>
        <dbReference type="ChEBI" id="CHEBI:29108"/>
    </cofactor>
    <text evidence="5">Binds 1 Ca(2+) ion per dimer.</text>
</comment>
<dbReference type="PANTHER" id="PTHR34218:SF4">
    <property type="entry name" value="ACYL-HOMOSERINE LACTONE ACYLASE QUIP"/>
    <property type="match status" value="1"/>
</dbReference>
<proteinExistence type="inferred from homology"/>
<dbReference type="GO" id="GO:0016811">
    <property type="term" value="F:hydrolase activity, acting on carbon-nitrogen (but not peptide) bonds, in linear amides"/>
    <property type="evidence" value="ECO:0007669"/>
    <property type="project" value="InterPro"/>
</dbReference>
<keyword evidence="7" id="KW-1185">Reference proteome</keyword>
<evidence type="ECO:0000256" key="1">
    <source>
        <dbReference type="ARBA" id="ARBA00006586"/>
    </source>
</evidence>
<dbReference type="InterPro" id="IPR023343">
    <property type="entry name" value="Penicillin_amidase_dom1"/>
</dbReference>
<dbReference type="Gene3D" id="3.60.20.10">
    <property type="entry name" value="Glutamine Phosphoribosylpyrophosphate, subunit 1, domain 1"/>
    <property type="match status" value="1"/>
</dbReference>
<dbReference type="InterPro" id="IPR002692">
    <property type="entry name" value="S45"/>
</dbReference>
<dbReference type="InterPro" id="IPR014395">
    <property type="entry name" value="Pen/GL7ACA/AHL_acylase"/>
</dbReference>
<evidence type="ECO:0000313" key="7">
    <source>
        <dbReference type="Proteomes" id="UP000317496"/>
    </source>
</evidence>
<feature type="binding site" evidence="5">
    <location>
        <position position="188"/>
    </location>
    <ligand>
        <name>Ca(2+)</name>
        <dbReference type="ChEBI" id="CHEBI:29108"/>
    </ligand>
</feature>
<evidence type="ECO:0000256" key="5">
    <source>
        <dbReference type="PIRSR" id="PIRSR001227-2"/>
    </source>
</evidence>
<evidence type="ECO:0000256" key="4">
    <source>
        <dbReference type="PIRSR" id="PIRSR001227-1"/>
    </source>
</evidence>
<protein>
    <submittedName>
        <fullName evidence="6">Penicillin acylase family protein</fullName>
    </submittedName>
</protein>
<feature type="binding site" evidence="5">
    <location>
        <position position="323"/>
    </location>
    <ligand>
        <name>Ca(2+)</name>
        <dbReference type="ChEBI" id="CHEBI:29108"/>
    </ligand>
</feature>
<name>A0A516H4R9_9PROT</name>
<evidence type="ECO:0000256" key="2">
    <source>
        <dbReference type="ARBA" id="ARBA00022801"/>
    </source>
</evidence>
<dbReference type="Gene3D" id="1.10.1400.10">
    <property type="match status" value="1"/>
</dbReference>
<organism evidence="6 7">
    <name type="scientific">Ferrovibrio terrae</name>
    <dbReference type="NCBI Taxonomy" id="2594003"/>
    <lineage>
        <taxon>Bacteria</taxon>
        <taxon>Pseudomonadati</taxon>
        <taxon>Pseudomonadota</taxon>
        <taxon>Alphaproteobacteria</taxon>
        <taxon>Rhodospirillales</taxon>
        <taxon>Rhodospirillaceae</taxon>
        <taxon>Ferrovibrio</taxon>
    </lineage>
</organism>
<dbReference type="CDD" id="cd03747">
    <property type="entry name" value="Ntn_PGA_like"/>
    <property type="match status" value="1"/>
</dbReference>
<evidence type="ECO:0000313" key="6">
    <source>
        <dbReference type="EMBL" id="QDO98762.1"/>
    </source>
</evidence>
<dbReference type="GO" id="GO:0046872">
    <property type="term" value="F:metal ion binding"/>
    <property type="evidence" value="ECO:0007669"/>
    <property type="project" value="UniProtKB-KW"/>
</dbReference>
<dbReference type="GO" id="GO:0017000">
    <property type="term" value="P:antibiotic biosynthetic process"/>
    <property type="evidence" value="ECO:0007669"/>
    <property type="project" value="InterPro"/>
</dbReference>
<dbReference type="AlphaFoldDB" id="A0A516H4R9"/>
<dbReference type="Proteomes" id="UP000317496">
    <property type="component" value="Chromosome"/>
</dbReference>
<dbReference type="Gene3D" id="2.30.120.10">
    <property type="match status" value="1"/>
</dbReference>
<dbReference type="InterPro" id="IPR043147">
    <property type="entry name" value="Penicillin_amidase_A-knob"/>
</dbReference>
<evidence type="ECO:0000256" key="3">
    <source>
        <dbReference type="ARBA" id="ARBA00023145"/>
    </source>
</evidence>
<dbReference type="KEGG" id="fer:FNB15_16425"/>
<keyword evidence="5" id="KW-0479">Metal-binding</keyword>
<dbReference type="PIRSF" id="PIRSF001227">
    <property type="entry name" value="Pen_acylase"/>
    <property type="match status" value="1"/>
</dbReference>
<feature type="binding site" evidence="5">
    <location>
        <position position="326"/>
    </location>
    <ligand>
        <name>Ca(2+)</name>
        <dbReference type="ChEBI" id="CHEBI:29108"/>
    </ligand>
</feature>
<dbReference type="Pfam" id="PF01804">
    <property type="entry name" value="Penicil_amidase"/>
    <property type="match status" value="1"/>
</dbReference>
<dbReference type="SUPFAM" id="SSF56235">
    <property type="entry name" value="N-terminal nucleophile aminohydrolases (Ntn hydrolases)"/>
    <property type="match status" value="1"/>
</dbReference>
<dbReference type="EMBL" id="CP041636">
    <property type="protein sequence ID" value="QDO98762.1"/>
    <property type="molecule type" value="Genomic_DNA"/>
</dbReference>